<dbReference type="Proteomes" id="UP000037237">
    <property type="component" value="Unassembled WGS sequence"/>
</dbReference>
<organism evidence="2 3">
    <name type="scientific">miscellaneous Crenarchaeota group-1 archaeon SG8-32-1</name>
    <dbReference type="NCBI Taxonomy" id="1685124"/>
    <lineage>
        <taxon>Archaea</taxon>
        <taxon>Candidatus Bathyarchaeota</taxon>
        <taxon>MCG-1</taxon>
    </lineage>
</organism>
<dbReference type="CDD" id="cd11541">
    <property type="entry name" value="NTP-PPase_u4"/>
    <property type="match status" value="1"/>
</dbReference>
<name>A0A0M0C1T3_9ARCH</name>
<reference evidence="2 3" key="1">
    <citation type="submission" date="2015-06" db="EMBL/GenBank/DDBJ databases">
        <title>New insights into the roles of widespread benthic archaea in carbon and nitrogen cycling.</title>
        <authorList>
            <person name="Lazar C.S."/>
            <person name="Baker B.J."/>
            <person name="Seitz K.W."/>
            <person name="Hyde A.S."/>
            <person name="Dick G.J."/>
            <person name="Hinrichs K.-U."/>
            <person name="Teske A.P."/>
        </authorList>
    </citation>
    <scope>NUCLEOTIDE SEQUENCE [LARGE SCALE GENOMIC DNA]</scope>
    <source>
        <strain evidence="2">SG8-32-1</strain>
    </source>
</reference>
<dbReference type="SUPFAM" id="SSF101386">
    <property type="entry name" value="all-alpha NTP pyrophosphatases"/>
    <property type="match status" value="1"/>
</dbReference>
<dbReference type="Gene3D" id="1.10.287.1080">
    <property type="entry name" value="MazG-like"/>
    <property type="match status" value="1"/>
</dbReference>
<protein>
    <recommendedName>
        <fullName evidence="1">NTP pyrophosphohydrolase MazG-like domain-containing protein</fullName>
    </recommendedName>
</protein>
<dbReference type="Pfam" id="PF03819">
    <property type="entry name" value="MazG"/>
    <property type="match status" value="1"/>
</dbReference>
<proteinExistence type="predicted"/>
<evidence type="ECO:0000313" key="3">
    <source>
        <dbReference type="Proteomes" id="UP000037237"/>
    </source>
</evidence>
<dbReference type="InterPro" id="IPR004518">
    <property type="entry name" value="MazG-like_dom"/>
</dbReference>
<comment type="caution">
    <text evidence="2">The sequence shown here is derived from an EMBL/GenBank/DDBJ whole genome shotgun (WGS) entry which is preliminary data.</text>
</comment>
<evidence type="ECO:0000259" key="1">
    <source>
        <dbReference type="Pfam" id="PF03819"/>
    </source>
</evidence>
<dbReference type="PIRSF" id="PIRSF006639">
    <property type="entry name" value="UCP006639_pph"/>
    <property type="match status" value="1"/>
</dbReference>
<evidence type="ECO:0000313" key="2">
    <source>
        <dbReference type="EMBL" id="KON34684.1"/>
    </source>
</evidence>
<dbReference type="InterPro" id="IPR011379">
    <property type="entry name" value="MazG-related_GP37"/>
</dbReference>
<gene>
    <name evidence="2" type="ORF">AC477_00115</name>
</gene>
<sequence length="108" mass="12141">MNFDEYQSKARETAIYPNKGNNLVYPILGLNGEAGEVAEKLKKLIRDEHYADADFVKSIDKELGDVLWYIAAICSELGISMNGVAHRNIRKLEDRKVRNVLSGSGDNR</sequence>
<dbReference type="AlphaFoldDB" id="A0A0M0C1T3"/>
<feature type="domain" description="NTP pyrophosphohydrolase MazG-like" evidence="1">
    <location>
        <begin position="29"/>
        <end position="96"/>
    </location>
</feature>
<accession>A0A0M0C1T3</accession>
<dbReference type="EMBL" id="LFWU01000001">
    <property type="protein sequence ID" value="KON34684.1"/>
    <property type="molecule type" value="Genomic_DNA"/>
</dbReference>